<dbReference type="Proteomes" id="UP000539111">
    <property type="component" value="Unassembled WGS sequence"/>
</dbReference>
<gene>
    <name evidence="2" type="ORF">BJY26_002235</name>
</gene>
<name>A0A7Z0D2Z6_9MICO</name>
<dbReference type="EMBL" id="JACBZP010000001">
    <property type="protein sequence ID" value="NYI67929.1"/>
    <property type="molecule type" value="Genomic_DNA"/>
</dbReference>
<proteinExistence type="predicted"/>
<protein>
    <submittedName>
        <fullName evidence="2">Uncharacterized protein</fullName>
    </submittedName>
</protein>
<organism evidence="2 3">
    <name type="scientific">Spelaeicoccus albus</name>
    <dbReference type="NCBI Taxonomy" id="1280376"/>
    <lineage>
        <taxon>Bacteria</taxon>
        <taxon>Bacillati</taxon>
        <taxon>Actinomycetota</taxon>
        <taxon>Actinomycetes</taxon>
        <taxon>Micrococcales</taxon>
        <taxon>Brevibacteriaceae</taxon>
        <taxon>Spelaeicoccus</taxon>
    </lineage>
</organism>
<feature type="region of interest" description="Disordered" evidence="1">
    <location>
        <begin position="40"/>
        <end position="75"/>
    </location>
</feature>
<comment type="caution">
    <text evidence="2">The sequence shown here is derived from an EMBL/GenBank/DDBJ whole genome shotgun (WGS) entry which is preliminary data.</text>
</comment>
<keyword evidence="3" id="KW-1185">Reference proteome</keyword>
<sequence>MTASLTRRYFLKAATAALAARRSFGESCFRDETVGDDFGDEFGAVDSADEARESLPSSEGPDSALECAGAGGSAGAVSPLHAVVHSANAVTATAAAARIAPAMCQTLATAGRQKYRILPICG</sequence>
<evidence type="ECO:0000256" key="1">
    <source>
        <dbReference type="SAM" id="MobiDB-lite"/>
    </source>
</evidence>
<evidence type="ECO:0000313" key="3">
    <source>
        <dbReference type="Proteomes" id="UP000539111"/>
    </source>
</evidence>
<reference evidence="2 3" key="1">
    <citation type="submission" date="2020-07" db="EMBL/GenBank/DDBJ databases">
        <title>Sequencing the genomes of 1000 actinobacteria strains.</title>
        <authorList>
            <person name="Klenk H.-P."/>
        </authorList>
    </citation>
    <scope>NUCLEOTIDE SEQUENCE [LARGE SCALE GENOMIC DNA]</scope>
    <source>
        <strain evidence="2 3">DSM 26341</strain>
    </source>
</reference>
<dbReference type="AlphaFoldDB" id="A0A7Z0D2Z6"/>
<dbReference type="RefSeq" id="WP_179428261.1">
    <property type="nucleotide sequence ID" value="NZ_JACBZP010000001.1"/>
</dbReference>
<evidence type="ECO:0000313" key="2">
    <source>
        <dbReference type="EMBL" id="NYI67929.1"/>
    </source>
</evidence>
<accession>A0A7Z0D2Z6</accession>